<dbReference type="AlphaFoldDB" id="A0A1M5YJB6"/>
<dbReference type="EMBL" id="LT670817">
    <property type="protein sequence ID" value="SHI11969.1"/>
    <property type="molecule type" value="Genomic_DNA"/>
</dbReference>
<accession>A0A1M5YJB6</accession>
<evidence type="ECO:0000313" key="2">
    <source>
        <dbReference type="Proteomes" id="UP000189796"/>
    </source>
</evidence>
<proteinExistence type="predicted"/>
<protein>
    <submittedName>
        <fullName evidence="1">Uncharacterized protein</fullName>
    </submittedName>
</protein>
<gene>
    <name evidence="1" type="ORF">SAMN05443248_8380</name>
</gene>
<name>A0A1M5YJB6_9BRAD</name>
<organism evidence="1 2">
    <name type="scientific">Bradyrhizobium erythrophlei</name>
    <dbReference type="NCBI Taxonomy" id="1437360"/>
    <lineage>
        <taxon>Bacteria</taxon>
        <taxon>Pseudomonadati</taxon>
        <taxon>Pseudomonadota</taxon>
        <taxon>Alphaproteobacteria</taxon>
        <taxon>Hyphomicrobiales</taxon>
        <taxon>Nitrobacteraceae</taxon>
        <taxon>Bradyrhizobium</taxon>
    </lineage>
</organism>
<dbReference type="Proteomes" id="UP000189796">
    <property type="component" value="Chromosome I"/>
</dbReference>
<reference evidence="1 2" key="1">
    <citation type="submission" date="2016-11" db="EMBL/GenBank/DDBJ databases">
        <authorList>
            <person name="Jaros S."/>
            <person name="Januszkiewicz K."/>
            <person name="Wedrychowicz H."/>
        </authorList>
    </citation>
    <scope>NUCLEOTIDE SEQUENCE [LARGE SCALE GENOMIC DNA]</scope>
    <source>
        <strain evidence="1 2">GAS138</strain>
    </source>
</reference>
<sequence>MKLPVFRKSQMDKIESVIASLAKRGDQLAEKRIAAQKALGKAIKARQEALLSGDLDDQRALDKLQGTVDSAKSALSGIEDALGLLAQQKAEAEAGLAAERDRAERAKVSDEINAAVSDIEKRVEPTLSAMREIAENLMALDHLSFEIGQLGRHLSGVAGEAEIAFAFVVPDVRRMVGAVKDGSAAIPLRPKAPPVPVPEPVAPTMTVFMLRSANYRDHDGRKRFAGQYEDAMMPVPTAQRALRHGAAVPVTDPRRAQLRGARGSDYRPLAPDVVDLDAIEEPKGVPYVVSDPALREANFTVIDRGPARALKVTP</sequence>
<evidence type="ECO:0000313" key="1">
    <source>
        <dbReference type="EMBL" id="SHI11969.1"/>
    </source>
</evidence>